<dbReference type="Proteomes" id="UP000078459">
    <property type="component" value="Unassembled WGS sequence"/>
</dbReference>
<dbReference type="RefSeq" id="WP_068822421.1">
    <property type="nucleotide sequence ID" value="NZ_LWHJ01000027.1"/>
</dbReference>
<sequence>MKNKITSILFIFFLLSSSSISFAQTEKFEKAEVENSIVFNADAQSVWIYLSDLSNLKNLVPSTIKESVTNGNGKGSTVSLTLVNGGKIVEKVSFFNNKRKKINYVMIETPLPIQNYLASFLVDDIGDKRVRVTFKAVFEVQSKNRKFRLDAFQNLQLELLENLKKLKSEK</sequence>
<dbReference type="STRING" id="1826909.A5893_09520"/>
<feature type="signal peptide" evidence="1">
    <location>
        <begin position="1"/>
        <end position="23"/>
    </location>
</feature>
<dbReference type="Gene3D" id="3.30.530.20">
    <property type="match status" value="1"/>
</dbReference>
<dbReference type="PANTHER" id="PTHR39332">
    <property type="entry name" value="BLL4707 PROTEIN"/>
    <property type="match status" value="1"/>
</dbReference>
<dbReference type="Pfam" id="PF10604">
    <property type="entry name" value="Polyketide_cyc2"/>
    <property type="match status" value="1"/>
</dbReference>
<feature type="chain" id="PRO_5008100446" description="DUF4468 domain-containing protein" evidence="1">
    <location>
        <begin position="24"/>
        <end position="170"/>
    </location>
</feature>
<evidence type="ECO:0000313" key="2">
    <source>
        <dbReference type="EMBL" id="OAQ39805.1"/>
    </source>
</evidence>
<reference evidence="2 3" key="2">
    <citation type="submission" date="2016-06" db="EMBL/GenBank/DDBJ databases">
        <title>Pedobacter psychrophilus sp. nov., isolated from Antarctic fragmentary rock.</title>
        <authorList>
            <person name="Svec P."/>
        </authorList>
    </citation>
    <scope>NUCLEOTIDE SEQUENCE [LARGE SCALE GENOMIC DNA]</scope>
    <source>
        <strain evidence="2 3">CCM 8644</strain>
    </source>
</reference>
<protein>
    <recommendedName>
        <fullName evidence="4">DUF4468 domain-containing protein</fullName>
    </recommendedName>
</protein>
<keyword evidence="3" id="KW-1185">Reference proteome</keyword>
<evidence type="ECO:0000256" key="1">
    <source>
        <dbReference type="SAM" id="SignalP"/>
    </source>
</evidence>
<dbReference type="PANTHER" id="PTHR39332:SF7">
    <property type="entry name" value="SRPBCC FAMILY PROTEIN"/>
    <property type="match status" value="1"/>
</dbReference>
<accession>A0A179DFH8</accession>
<dbReference type="InterPro" id="IPR019587">
    <property type="entry name" value="Polyketide_cyclase/dehydratase"/>
</dbReference>
<name>A0A179DFH8_9SPHI</name>
<organism evidence="2 3">
    <name type="scientific">Pedobacter psychrophilus</name>
    <dbReference type="NCBI Taxonomy" id="1826909"/>
    <lineage>
        <taxon>Bacteria</taxon>
        <taxon>Pseudomonadati</taxon>
        <taxon>Bacteroidota</taxon>
        <taxon>Sphingobacteriia</taxon>
        <taxon>Sphingobacteriales</taxon>
        <taxon>Sphingobacteriaceae</taxon>
        <taxon>Pedobacter</taxon>
    </lineage>
</organism>
<dbReference type="OrthoDB" id="1524769at2"/>
<dbReference type="InterPro" id="IPR023393">
    <property type="entry name" value="START-like_dom_sf"/>
</dbReference>
<keyword evidence="1" id="KW-0732">Signal</keyword>
<evidence type="ECO:0000313" key="3">
    <source>
        <dbReference type="Proteomes" id="UP000078459"/>
    </source>
</evidence>
<evidence type="ECO:0008006" key="4">
    <source>
        <dbReference type="Google" id="ProtNLM"/>
    </source>
</evidence>
<dbReference type="CDD" id="cd07821">
    <property type="entry name" value="PYR_PYL_RCAR_like"/>
    <property type="match status" value="1"/>
</dbReference>
<dbReference type="EMBL" id="LWHJ01000027">
    <property type="protein sequence ID" value="OAQ39805.1"/>
    <property type="molecule type" value="Genomic_DNA"/>
</dbReference>
<dbReference type="AlphaFoldDB" id="A0A179DFH8"/>
<dbReference type="SUPFAM" id="SSF55961">
    <property type="entry name" value="Bet v1-like"/>
    <property type="match status" value="1"/>
</dbReference>
<proteinExistence type="predicted"/>
<reference evidence="2 3" key="1">
    <citation type="submission" date="2016-04" db="EMBL/GenBank/DDBJ databases">
        <authorList>
            <person name="Evans L.H."/>
            <person name="Alamgir A."/>
            <person name="Owens N."/>
            <person name="Weber N.D."/>
            <person name="Virtaneva K."/>
            <person name="Barbian K."/>
            <person name="Babar A."/>
            <person name="Rosenke K."/>
        </authorList>
    </citation>
    <scope>NUCLEOTIDE SEQUENCE [LARGE SCALE GENOMIC DNA]</scope>
    <source>
        <strain evidence="2 3">CCM 8644</strain>
    </source>
</reference>
<gene>
    <name evidence="2" type="ORF">A5893_09520</name>
</gene>
<comment type="caution">
    <text evidence="2">The sequence shown here is derived from an EMBL/GenBank/DDBJ whole genome shotgun (WGS) entry which is preliminary data.</text>
</comment>